<accession>A0A7X3HDK1</accession>
<proteinExistence type="predicted"/>
<dbReference type="AlphaFoldDB" id="A0A7X3HDK1"/>
<evidence type="ECO:0000259" key="1">
    <source>
        <dbReference type="Pfam" id="PF18476"/>
    </source>
</evidence>
<feature type="domain" description="PIN like" evidence="1">
    <location>
        <begin position="28"/>
        <end position="242"/>
    </location>
</feature>
<protein>
    <submittedName>
        <fullName evidence="2">Peptidase C14</fullName>
    </submittedName>
</protein>
<dbReference type="EMBL" id="WTFN01000138">
    <property type="protein sequence ID" value="MWK59996.1"/>
    <property type="molecule type" value="Genomic_DNA"/>
</dbReference>
<comment type="caution">
    <text evidence="2">The sequence shown here is derived from an EMBL/GenBank/DDBJ whole genome shotgun (WGS) entry which is preliminary data.</text>
</comment>
<gene>
    <name evidence="2" type="ORF">GO594_28785</name>
</gene>
<name>A0A7X3HDK1_9GAMM</name>
<evidence type="ECO:0000313" key="2">
    <source>
        <dbReference type="EMBL" id="MWK59996.1"/>
    </source>
</evidence>
<dbReference type="RefSeq" id="WP_160483226.1">
    <property type="nucleotide sequence ID" value="NZ_WTFN01000138.1"/>
</dbReference>
<dbReference type="Proteomes" id="UP000461288">
    <property type="component" value="Unassembled WGS sequence"/>
</dbReference>
<dbReference type="InterPro" id="IPR041578">
    <property type="entry name" value="PIN_8"/>
</dbReference>
<organism evidence="2 3">
    <name type="scientific">Metapseudomonas otitidis</name>
    <dbReference type="NCBI Taxonomy" id="319939"/>
    <lineage>
        <taxon>Bacteria</taxon>
        <taxon>Pseudomonadati</taxon>
        <taxon>Pseudomonadota</taxon>
        <taxon>Gammaproteobacteria</taxon>
        <taxon>Pseudomonadales</taxon>
        <taxon>Pseudomonadaceae</taxon>
        <taxon>Metapseudomonas</taxon>
    </lineage>
</organism>
<sequence>MFGLNIIDKTVDEHVREIANLACDPTTLIFLDTNIIAYLYKLHDAARQEFFGWAESVIREERLVIPAWAATEYLSRVRSKNLDTYTAKSKEPSQAKKALDSLHQSASLFVDDSLLTKSSFTGDRQAYLNEFRATIDSLDKYLKVFAHQFDTGVIHQQIQDYLSSSILDSDLTALCARAASEGEARYEHRLPPGFLDGHKEENTFGDLIIWYEILEKSKNSTDKFPSVLFISNDEKSDWVYAPKLRIHAINDKRKQVNNSNPEIKIIDPRLTSEFRRNTGHSRICISNLAFLVEGLSRVSASNFSHLAAAIQVNIQEAASEAPNTKPDTGVNLEIAENEQAQQNNQPTSGAEIEHTEAAEAAEAAEKIEVAEAKPCNLQYDQDALQDKHYQADEPTEINEIIRALKSHNWYTQNPAITNIRKLASEDTTPSAWFVLGRNIYQAACGNSQKAMEFINALDSRLEHIQPDNAKHLLAGIVFEIYFDPEGDFREKPKFDYASKPLAVIKLEPYSEVLEFINSKLEPHKGKLIYLPGDQDKRHITARLSVVNNEEKEEIKLESVLLNGHELLLNISNNTPDSEWFLWTGRLTLEQIRRQISESLAIPKWALSIDSTPSIPLGTSFTLPRGRVLNPERALNLTEEA</sequence>
<dbReference type="Pfam" id="PF18476">
    <property type="entry name" value="PIN_8"/>
    <property type="match status" value="1"/>
</dbReference>
<evidence type="ECO:0000313" key="3">
    <source>
        <dbReference type="Proteomes" id="UP000461288"/>
    </source>
</evidence>
<reference evidence="2 3" key="1">
    <citation type="submission" date="2019-12" db="EMBL/GenBank/DDBJ databases">
        <title>Draft genome sequence of Pseudomonas otitidis recovered from a chicken carcass.</title>
        <authorList>
            <person name="Vieira T.R."/>
            <person name="Oliviera E.F.C."/>
            <person name="Silva N.M.V."/>
            <person name="Sambrano G.E."/>
            <person name="Cibulski S.P."/>
            <person name="Cardoso M.R.I."/>
        </authorList>
    </citation>
    <scope>NUCLEOTIDE SEQUENCE [LARGE SCALE GENOMIC DNA]</scope>
    <source>
        <strain evidence="2 3">25_K</strain>
    </source>
</reference>